<sequence length="32" mass="3479">ALNGGIKGARIGREELDQEKKALLEKRASNNV</sequence>
<protein>
    <submittedName>
        <fullName evidence="1">Uncharacterized protein</fullName>
    </submittedName>
</protein>
<feature type="non-terminal residue" evidence="1">
    <location>
        <position position="1"/>
    </location>
</feature>
<dbReference type="EMBL" id="BART01010347">
    <property type="protein sequence ID" value="GAG88103.1"/>
    <property type="molecule type" value="Genomic_DNA"/>
</dbReference>
<comment type="caution">
    <text evidence="1">The sequence shown here is derived from an EMBL/GenBank/DDBJ whole genome shotgun (WGS) entry which is preliminary data.</text>
</comment>
<gene>
    <name evidence="1" type="ORF">S01H4_22539</name>
</gene>
<accession>X1BV95</accession>
<evidence type="ECO:0000313" key="1">
    <source>
        <dbReference type="EMBL" id="GAG88103.1"/>
    </source>
</evidence>
<reference evidence="1" key="1">
    <citation type="journal article" date="2014" name="Front. Microbiol.">
        <title>High frequency of phylogenetically diverse reductive dehalogenase-homologous genes in deep subseafloor sedimentary metagenomes.</title>
        <authorList>
            <person name="Kawai M."/>
            <person name="Futagami T."/>
            <person name="Toyoda A."/>
            <person name="Takaki Y."/>
            <person name="Nishi S."/>
            <person name="Hori S."/>
            <person name="Arai W."/>
            <person name="Tsubouchi T."/>
            <person name="Morono Y."/>
            <person name="Uchiyama I."/>
            <person name="Ito T."/>
            <person name="Fujiyama A."/>
            <person name="Inagaki F."/>
            <person name="Takami H."/>
        </authorList>
    </citation>
    <scope>NUCLEOTIDE SEQUENCE</scope>
    <source>
        <strain evidence="1">Expedition CK06-06</strain>
    </source>
</reference>
<dbReference type="AlphaFoldDB" id="X1BV95"/>
<name>X1BV95_9ZZZZ</name>
<proteinExistence type="predicted"/>
<organism evidence="1">
    <name type="scientific">marine sediment metagenome</name>
    <dbReference type="NCBI Taxonomy" id="412755"/>
    <lineage>
        <taxon>unclassified sequences</taxon>
        <taxon>metagenomes</taxon>
        <taxon>ecological metagenomes</taxon>
    </lineage>
</organism>